<protein>
    <recommendedName>
        <fullName evidence="4">F-box domain-containing protein</fullName>
    </recommendedName>
</protein>
<organism evidence="2 3">
    <name type="scientific">Mycena albidolilacea</name>
    <dbReference type="NCBI Taxonomy" id="1033008"/>
    <lineage>
        <taxon>Eukaryota</taxon>
        <taxon>Fungi</taxon>
        <taxon>Dikarya</taxon>
        <taxon>Basidiomycota</taxon>
        <taxon>Agaricomycotina</taxon>
        <taxon>Agaricomycetes</taxon>
        <taxon>Agaricomycetidae</taxon>
        <taxon>Agaricales</taxon>
        <taxon>Marasmiineae</taxon>
        <taxon>Mycenaceae</taxon>
        <taxon>Mycena</taxon>
    </lineage>
</organism>
<dbReference type="InterPro" id="IPR036047">
    <property type="entry name" value="F-box-like_dom_sf"/>
</dbReference>
<feature type="signal peptide" evidence="1">
    <location>
        <begin position="1"/>
        <end position="21"/>
    </location>
</feature>
<keyword evidence="3" id="KW-1185">Reference proteome</keyword>
<feature type="chain" id="PRO_5042210020" description="F-box domain-containing protein" evidence="1">
    <location>
        <begin position="22"/>
        <end position="666"/>
    </location>
</feature>
<name>A0AAD7A3A4_9AGAR</name>
<dbReference type="AlphaFoldDB" id="A0AAD7A3A4"/>
<accession>A0AAD7A3A4</accession>
<dbReference type="EMBL" id="JARIHO010000018">
    <property type="protein sequence ID" value="KAJ7348070.1"/>
    <property type="molecule type" value="Genomic_DNA"/>
</dbReference>
<evidence type="ECO:0000313" key="2">
    <source>
        <dbReference type="EMBL" id="KAJ7348070.1"/>
    </source>
</evidence>
<keyword evidence="1" id="KW-0732">Signal</keyword>
<sequence length="666" mass="74838">MSLTSLGEYLLFLVCLNLPLGDITSLRQVCRVLCDTTQTKGLWIRLLEQQVLLDDCIVPRYLKPYESLDAVALEALVRRVARLTHKRETGDLSPAKVWHLNALPQSITWLRLVSGSWLFVASSDNYCSKISCWNLSLVFQGRMEPLAEAFLPGRVKTGKLEVQESGVVLALGLGPESQSVHIITLRQASGCHVFSELCCIEGSSHVLMLCGDLVGCSVRHEAIVPHIVNWKDRRIHDILPPPGGLDVPGRRNVPHLMTIWNRYLVIVRVKTLELYTLPSGTGDPSVFKKLLNTHTIWEVVVCPSIPTPSSNVDIPPLRLITISPTGVELCIVEPDMLGLDDGFICPNFCLAQAPNYDDPLYHPLWYRLCIGEAGHQMLWVSPADDYDNIRIQPPHFIYSTVPLHSYGIEKAPRIAWSNGGPDQPALWALPVIDFDDALGFTVLGNCFGELAIYDHVGQRPSSCCGLAADFTDQESPAPPLLSTIPIDLSLPVWPLDDATQSELNDFARSQWPRDDLHLGPSWKTTWFARGSSYRLRDRWQGLPGDLAWILEHAYGFPGRVTFQAFKNHPNVETGIQYLLFRSGNRYFVFSADEEAEFRICPLSPTLDPRDAQLETYTRRTAIVEQHIYGCSFGREGLSRVERFRNRWVEQADRGGRPPTQLVRCWS</sequence>
<dbReference type="SUPFAM" id="SSF81383">
    <property type="entry name" value="F-box domain"/>
    <property type="match status" value="1"/>
</dbReference>
<reference evidence="2" key="1">
    <citation type="submission" date="2023-03" db="EMBL/GenBank/DDBJ databases">
        <title>Massive genome expansion in bonnet fungi (Mycena s.s.) driven by repeated elements and novel gene families across ecological guilds.</title>
        <authorList>
            <consortium name="Lawrence Berkeley National Laboratory"/>
            <person name="Harder C.B."/>
            <person name="Miyauchi S."/>
            <person name="Viragh M."/>
            <person name="Kuo A."/>
            <person name="Thoen E."/>
            <person name="Andreopoulos B."/>
            <person name="Lu D."/>
            <person name="Skrede I."/>
            <person name="Drula E."/>
            <person name="Henrissat B."/>
            <person name="Morin E."/>
            <person name="Kohler A."/>
            <person name="Barry K."/>
            <person name="LaButti K."/>
            <person name="Morin E."/>
            <person name="Salamov A."/>
            <person name="Lipzen A."/>
            <person name="Mereny Z."/>
            <person name="Hegedus B."/>
            <person name="Baldrian P."/>
            <person name="Stursova M."/>
            <person name="Weitz H."/>
            <person name="Taylor A."/>
            <person name="Grigoriev I.V."/>
            <person name="Nagy L.G."/>
            <person name="Martin F."/>
            <person name="Kauserud H."/>
        </authorList>
    </citation>
    <scope>NUCLEOTIDE SEQUENCE</scope>
    <source>
        <strain evidence="2">CBHHK002</strain>
    </source>
</reference>
<comment type="caution">
    <text evidence="2">The sequence shown here is derived from an EMBL/GenBank/DDBJ whole genome shotgun (WGS) entry which is preliminary data.</text>
</comment>
<evidence type="ECO:0000313" key="3">
    <source>
        <dbReference type="Proteomes" id="UP001218218"/>
    </source>
</evidence>
<proteinExistence type="predicted"/>
<dbReference type="Proteomes" id="UP001218218">
    <property type="component" value="Unassembled WGS sequence"/>
</dbReference>
<gene>
    <name evidence="2" type="ORF">DFH08DRAFT_867310</name>
</gene>
<evidence type="ECO:0008006" key="4">
    <source>
        <dbReference type="Google" id="ProtNLM"/>
    </source>
</evidence>
<evidence type="ECO:0000256" key="1">
    <source>
        <dbReference type="SAM" id="SignalP"/>
    </source>
</evidence>